<dbReference type="InterPro" id="IPR027417">
    <property type="entry name" value="P-loop_NTPase"/>
</dbReference>
<dbReference type="EMBL" id="JAIWYP010000010">
    <property type="protein sequence ID" value="KAH3754219.1"/>
    <property type="molecule type" value="Genomic_DNA"/>
</dbReference>
<evidence type="ECO:0000313" key="1">
    <source>
        <dbReference type="EMBL" id="KAH3754219.1"/>
    </source>
</evidence>
<comment type="caution">
    <text evidence="1">The sequence shown here is derived from an EMBL/GenBank/DDBJ whole genome shotgun (WGS) entry which is preliminary data.</text>
</comment>
<accession>A0A9D4DUK5</accession>
<reference evidence="1" key="2">
    <citation type="submission" date="2020-11" db="EMBL/GenBank/DDBJ databases">
        <authorList>
            <person name="McCartney M.A."/>
            <person name="Auch B."/>
            <person name="Kono T."/>
            <person name="Mallez S."/>
            <person name="Becker A."/>
            <person name="Gohl D.M."/>
            <person name="Silverstein K.A.T."/>
            <person name="Koren S."/>
            <person name="Bechman K.B."/>
            <person name="Herman A."/>
            <person name="Abrahante J.E."/>
            <person name="Garbe J."/>
        </authorList>
    </citation>
    <scope>NUCLEOTIDE SEQUENCE</scope>
    <source>
        <strain evidence="1">Duluth1</strain>
        <tissue evidence="1">Whole animal</tissue>
    </source>
</reference>
<protein>
    <recommendedName>
        <fullName evidence="3">ATP-dependent DNA helicase</fullName>
    </recommendedName>
</protein>
<keyword evidence="2" id="KW-1185">Reference proteome</keyword>
<reference evidence="1" key="1">
    <citation type="journal article" date="2019" name="bioRxiv">
        <title>The Genome of the Zebra Mussel, Dreissena polymorpha: A Resource for Invasive Species Research.</title>
        <authorList>
            <person name="McCartney M.A."/>
            <person name="Auch B."/>
            <person name="Kono T."/>
            <person name="Mallez S."/>
            <person name="Zhang Y."/>
            <person name="Obille A."/>
            <person name="Becker A."/>
            <person name="Abrahante J.E."/>
            <person name="Garbe J."/>
            <person name="Badalamenti J.P."/>
            <person name="Herman A."/>
            <person name="Mangelson H."/>
            <person name="Liachko I."/>
            <person name="Sullivan S."/>
            <person name="Sone E.D."/>
            <person name="Koren S."/>
            <person name="Silverstein K.A.T."/>
            <person name="Beckman K.B."/>
            <person name="Gohl D.M."/>
        </authorList>
    </citation>
    <scope>NUCLEOTIDE SEQUENCE</scope>
    <source>
        <strain evidence="1">Duluth1</strain>
        <tissue evidence="1">Whole animal</tissue>
    </source>
</reference>
<dbReference type="Proteomes" id="UP000828390">
    <property type="component" value="Unassembled WGS sequence"/>
</dbReference>
<evidence type="ECO:0008006" key="3">
    <source>
        <dbReference type="Google" id="ProtNLM"/>
    </source>
</evidence>
<gene>
    <name evidence="1" type="ORF">DPMN_188883</name>
</gene>
<name>A0A9D4DUK5_DREPO</name>
<evidence type="ECO:0000313" key="2">
    <source>
        <dbReference type="Proteomes" id="UP000828390"/>
    </source>
</evidence>
<dbReference type="AlphaFoldDB" id="A0A9D4DUK5"/>
<proteinExistence type="predicted"/>
<dbReference type="Pfam" id="PF13604">
    <property type="entry name" value="AAA_30"/>
    <property type="match status" value="1"/>
</dbReference>
<dbReference type="SUPFAM" id="SSF52540">
    <property type="entry name" value="P-loop containing nucleoside triphosphate hydrolases"/>
    <property type="match status" value="1"/>
</dbReference>
<organism evidence="1 2">
    <name type="scientific">Dreissena polymorpha</name>
    <name type="common">Zebra mussel</name>
    <name type="synonym">Mytilus polymorpha</name>
    <dbReference type="NCBI Taxonomy" id="45954"/>
    <lineage>
        <taxon>Eukaryota</taxon>
        <taxon>Metazoa</taxon>
        <taxon>Spiralia</taxon>
        <taxon>Lophotrochozoa</taxon>
        <taxon>Mollusca</taxon>
        <taxon>Bivalvia</taxon>
        <taxon>Autobranchia</taxon>
        <taxon>Heteroconchia</taxon>
        <taxon>Euheterodonta</taxon>
        <taxon>Imparidentia</taxon>
        <taxon>Neoheterodontei</taxon>
        <taxon>Myida</taxon>
        <taxon>Dreissenoidea</taxon>
        <taxon>Dreissenidae</taxon>
        <taxon>Dreissena</taxon>
    </lineage>
</organism>
<sequence length="141" mass="15649">MSLNTGRKKALKIVLDGHNLVLLGAAGTGKSHLVRVIKEHCEKKHKRCAITATTGIACSVYPPDFCAMTIHRWSGIGDGRYSPKEISNIIHNNVKYVEVLDRIKNTDVLVVEECSLTSLRLMECLHEVCCLKDPSLYFGVI</sequence>
<dbReference type="Gene3D" id="3.40.50.300">
    <property type="entry name" value="P-loop containing nucleotide triphosphate hydrolases"/>
    <property type="match status" value="1"/>
</dbReference>